<dbReference type="InterPro" id="IPR003439">
    <property type="entry name" value="ABC_transporter-like_ATP-bd"/>
</dbReference>
<comment type="caution">
    <text evidence="2">The sequence shown here is derived from an EMBL/GenBank/DDBJ whole genome shotgun (WGS) entry which is preliminary data.</text>
</comment>
<keyword evidence="3" id="KW-1185">Reference proteome</keyword>
<evidence type="ECO:0000313" key="3">
    <source>
        <dbReference type="Proteomes" id="UP000319804"/>
    </source>
</evidence>
<dbReference type="Gene3D" id="3.40.50.300">
    <property type="entry name" value="P-loop containing nucleotide triphosphate hydrolases"/>
    <property type="match status" value="1"/>
</dbReference>
<proteinExistence type="predicted"/>
<dbReference type="RefSeq" id="WP_141381343.1">
    <property type="nucleotide sequence ID" value="NZ_BJNA01000065.1"/>
</dbReference>
<dbReference type="InterPro" id="IPR027417">
    <property type="entry name" value="P-loop_NTPase"/>
</dbReference>
<name>A0A4Y3UQW9_9MICO</name>
<dbReference type="Proteomes" id="UP000319804">
    <property type="component" value="Unassembled WGS sequence"/>
</dbReference>
<dbReference type="GO" id="GO:0005524">
    <property type="term" value="F:ATP binding"/>
    <property type="evidence" value="ECO:0007669"/>
    <property type="project" value="InterPro"/>
</dbReference>
<evidence type="ECO:0000313" key="2">
    <source>
        <dbReference type="EMBL" id="TQM91421.1"/>
    </source>
</evidence>
<dbReference type="GO" id="GO:0016887">
    <property type="term" value="F:ATP hydrolysis activity"/>
    <property type="evidence" value="ECO:0007669"/>
    <property type="project" value="InterPro"/>
</dbReference>
<dbReference type="PANTHER" id="PTHR43038">
    <property type="entry name" value="ATP-BINDING CASSETTE, SUB-FAMILY H, MEMBER 1"/>
    <property type="match status" value="1"/>
</dbReference>
<gene>
    <name evidence="2" type="ORF">FHX68_2641</name>
</gene>
<feature type="domain" description="ABC transporter" evidence="1">
    <location>
        <begin position="23"/>
        <end position="114"/>
    </location>
</feature>
<evidence type="ECO:0000259" key="1">
    <source>
        <dbReference type="Pfam" id="PF00005"/>
    </source>
</evidence>
<dbReference type="EMBL" id="VFPS01000005">
    <property type="protein sequence ID" value="TQM91421.1"/>
    <property type="molecule type" value="Genomic_DNA"/>
</dbReference>
<organism evidence="2 3">
    <name type="scientific">Microbacterium lacticum</name>
    <dbReference type="NCBI Taxonomy" id="33885"/>
    <lineage>
        <taxon>Bacteria</taxon>
        <taxon>Bacillati</taxon>
        <taxon>Actinomycetota</taxon>
        <taxon>Actinomycetes</taxon>
        <taxon>Micrococcales</taxon>
        <taxon>Microbacteriaceae</taxon>
        <taxon>Microbacterium</taxon>
    </lineage>
</organism>
<dbReference type="PANTHER" id="PTHR43038:SF3">
    <property type="entry name" value="ABC TRANSPORTER G FAMILY MEMBER 20 ISOFORM X1"/>
    <property type="match status" value="1"/>
</dbReference>
<reference evidence="2 3" key="1">
    <citation type="submission" date="2019-06" db="EMBL/GenBank/DDBJ databases">
        <title>Sequencing the genomes of 1000 actinobacteria strains.</title>
        <authorList>
            <person name="Klenk H.-P."/>
        </authorList>
    </citation>
    <scope>NUCLEOTIDE SEQUENCE [LARGE SCALE GENOMIC DNA]</scope>
    <source>
        <strain evidence="2 3">DSM 20427</strain>
    </source>
</reference>
<dbReference type="OrthoDB" id="9804819at2"/>
<dbReference type="AlphaFoldDB" id="A0A4Y3UQW9"/>
<dbReference type="SUPFAM" id="SSF52540">
    <property type="entry name" value="P-loop containing nucleoside triphosphate hydrolases"/>
    <property type="match status" value="1"/>
</dbReference>
<accession>A0A4Y3UQW9</accession>
<sequence length="121" mass="12824">MSEQAIEVRGLRVRRGRADVFAGLDLDIPRGTITGLLGPSGCGKTTLMRSIVGVQQVAAGTVTVLGAPAGSPALRRRVAYGTQGSPVYGDLTVRQNLRYFARLLGAPRGDVDRALDSSRSW</sequence>
<dbReference type="Pfam" id="PF00005">
    <property type="entry name" value="ABC_tran"/>
    <property type="match status" value="1"/>
</dbReference>
<protein>
    <submittedName>
        <fullName evidence="2">ABC transporter family protein</fullName>
    </submittedName>
</protein>